<dbReference type="GO" id="GO:0019843">
    <property type="term" value="F:rRNA binding"/>
    <property type="evidence" value="ECO:0007669"/>
    <property type="project" value="UniProtKB-UniRule"/>
</dbReference>
<dbReference type="GO" id="GO:0002181">
    <property type="term" value="P:cytoplasmic translation"/>
    <property type="evidence" value="ECO:0007669"/>
    <property type="project" value="TreeGrafter"/>
</dbReference>
<dbReference type="InterPro" id="IPR023672">
    <property type="entry name" value="Ribosomal_uL2_arc_euk"/>
</dbReference>
<evidence type="ECO:0000256" key="7">
    <source>
        <dbReference type="SAM" id="MobiDB-lite"/>
    </source>
</evidence>
<keyword evidence="3 6" id="KW-0694">RNA-binding</keyword>
<protein>
    <recommendedName>
        <fullName evidence="6">Large ribosomal subunit protein uL2</fullName>
    </recommendedName>
</protein>
<comment type="function">
    <text evidence="6">One of the primary rRNA binding proteins. Required for association of the 30S and 50S subunits to form the 70S ribosome, for tRNA binding and peptide bond formation. It has been suggested to have peptidyltransferase activity; this is somewhat controversial. Makes several contacts with the 16S rRNA in the 70S ribosome.</text>
</comment>
<dbReference type="InterPro" id="IPR008991">
    <property type="entry name" value="Translation_prot_SH3-like_sf"/>
</dbReference>
<dbReference type="PIRSF" id="PIRSF002158">
    <property type="entry name" value="Ribosomal_L2"/>
    <property type="match status" value="1"/>
</dbReference>
<dbReference type="FunFam" id="2.30.30.30:FF:000006">
    <property type="entry name" value="60S ribosomal protein L8"/>
    <property type="match status" value="1"/>
</dbReference>
<evidence type="ECO:0000259" key="9">
    <source>
        <dbReference type="SMART" id="SM01383"/>
    </source>
</evidence>
<keyword evidence="4 6" id="KW-0689">Ribosomal protein</keyword>
<comment type="caution">
    <text evidence="10">The sequence shown here is derived from an EMBL/GenBank/DDBJ whole genome shotgun (WGS) entry which is preliminary data.</text>
</comment>
<dbReference type="FunFam" id="4.10.950.10:FF:000002">
    <property type="entry name" value="60S ribosomal protein L2"/>
    <property type="match status" value="1"/>
</dbReference>
<dbReference type="InterPro" id="IPR014726">
    <property type="entry name" value="Ribosomal_uL2_dom3"/>
</dbReference>
<feature type="domain" description="Large ribosomal subunit protein uL2 RNA-binding" evidence="9">
    <location>
        <begin position="11"/>
        <end position="82"/>
    </location>
</feature>
<reference evidence="10 11" key="1">
    <citation type="journal article" date="2013" name="Nature">
        <title>Anaerobic oxidation of methane coupled to nitrate reduction in a novel archaeal lineage.</title>
        <authorList>
            <person name="Haroon M.F."/>
            <person name="Hu S."/>
            <person name="Shi Y."/>
            <person name="Imelfort M."/>
            <person name="Keller J."/>
            <person name="Hugenholtz P."/>
            <person name="Yuan Z."/>
            <person name="Tyson G.W."/>
        </authorList>
    </citation>
    <scope>NUCLEOTIDE SEQUENCE [LARGE SCALE GENOMIC DNA]</scope>
    <source>
        <strain evidence="10 11">ANME-2d</strain>
    </source>
</reference>
<dbReference type="RefSeq" id="WP_048088636.1">
    <property type="nucleotide sequence ID" value="NZ_JMIY01000001.1"/>
</dbReference>
<dbReference type="Pfam" id="PF03947">
    <property type="entry name" value="Ribosomal_L2_C"/>
    <property type="match status" value="1"/>
</dbReference>
<dbReference type="PANTHER" id="PTHR13691">
    <property type="entry name" value="RIBOSOMAL PROTEIN L2"/>
    <property type="match status" value="1"/>
</dbReference>
<dbReference type="AlphaFoldDB" id="A0A062VDI6"/>
<evidence type="ECO:0000313" key="11">
    <source>
        <dbReference type="Proteomes" id="UP000027153"/>
    </source>
</evidence>
<dbReference type="NCBIfam" id="NF007180">
    <property type="entry name" value="PRK09612.1"/>
    <property type="match status" value="1"/>
</dbReference>
<evidence type="ECO:0000256" key="3">
    <source>
        <dbReference type="ARBA" id="ARBA00022884"/>
    </source>
</evidence>
<dbReference type="InterPro" id="IPR022666">
    <property type="entry name" value="Ribosomal_uL2_RNA-bd_dom"/>
</dbReference>
<evidence type="ECO:0000256" key="6">
    <source>
        <dbReference type="HAMAP-Rule" id="MF_01320"/>
    </source>
</evidence>
<dbReference type="Pfam" id="PF00181">
    <property type="entry name" value="Ribosomal_L2_N"/>
    <property type="match status" value="1"/>
</dbReference>
<accession>A0A062VDI6</accession>
<dbReference type="SMART" id="SM01382">
    <property type="entry name" value="Ribosomal_L2_C"/>
    <property type="match status" value="1"/>
</dbReference>
<dbReference type="EMBL" id="JMIY01000001">
    <property type="protein sequence ID" value="KCZ73305.1"/>
    <property type="molecule type" value="Genomic_DNA"/>
</dbReference>
<dbReference type="PANTHER" id="PTHR13691:SF16">
    <property type="entry name" value="LARGE RIBOSOMAL SUBUNIT PROTEIN UL2"/>
    <property type="match status" value="1"/>
</dbReference>
<keyword evidence="5 6" id="KW-0687">Ribonucleoprotein</keyword>
<dbReference type="GO" id="GO:0003735">
    <property type="term" value="F:structural constituent of ribosome"/>
    <property type="evidence" value="ECO:0007669"/>
    <property type="project" value="InterPro"/>
</dbReference>
<evidence type="ECO:0000259" key="8">
    <source>
        <dbReference type="SMART" id="SM01382"/>
    </source>
</evidence>
<dbReference type="InterPro" id="IPR002171">
    <property type="entry name" value="Ribosomal_uL2"/>
</dbReference>
<feature type="region of interest" description="Disordered" evidence="7">
    <location>
        <begin position="201"/>
        <end position="236"/>
    </location>
</feature>
<gene>
    <name evidence="6" type="primary">rpl2</name>
    <name evidence="10" type="ORF">ANME2D_00371</name>
</gene>
<comment type="subunit">
    <text evidence="6">Part of the 50S ribosomal subunit. Forms a bridge to the 30S subunit in the 70S ribosome.</text>
</comment>
<dbReference type="PATRIC" id="fig|1392998.3.peg.731"/>
<keyword evidence="11" id="KW-1185">Reference proteome</keyword>
<organism evidence="10 11">
    <name type="scientific">Candidatus Methanoperedens nitratireducens</name>
    <dbReference type="NCBI Taxonomy" id="1392998"/>
    <lineage>
        <taxon>Archaea</taxon>
        <taxon>Methanobacteriati</taxon>
        <taxon>Methanobacteriota</taxon>
        <taxon>Stenosarchaea group</taxon>
        <taxon>Methanomicrobia</taxon>
        <taxon>Methanosarcinales</taxon>
        <taxon>ANME-2 cluster</taxon>
        <taxon>Candidatus Methanoperedentaceae</taxon>
        <taxon>Candidatus Methanoperedens</taxon>
    </lineage>
</organism>
<evidence type="ECO:0000256" key="2">
    <source>
        <dbReference type="ARBA" id="ARBA00022730"/>
    </source>
</evidence>
<dbReference type="HAMAP" id="MF_01320_A">
    <property type="entry name" value="Ribosomal_uL2_A"/>
    <property type="match status" value="1"/>
</dbReference>
<dbReference type="Gene3D" id="4.10.950.10">
    <property type="entry name" value="Ribosomal protein L2, domain 3"/>
    <property type="match status" value="1"/>
</dbReference>
<dbReference type="Gene3D" id="2.30.30.30">
    <property type="match status" value="1"/>
</dbReference>
<name>A0A062VDI6_9EURY</name>
<dbReference type="GO" id="GO:0022625">
    <property type="term" value="C:cytosolic large ribosomal subunit"/>
    <property type="evidence" value="ECO:0007669"/>
    <property type="project" value="TreeGrafter"/>
</dbReference>
<dbReference type="Gene3D" id="2.40.50.140">
    <property type="entry name" value="Nucleic acid-binding proteins"/>
    <property type="match status" value="1"/>
</dbReference>
<proteinExistence type="inferred from homology"/>
<feature type="domain" description="Large ribosomal subunit protein uL2 C-terminal" evidence="8">
    <location>
        <begin position="88"/>
        <end position="221"/>
    </location>
</feature>
<dbReference type="Proteomes" id="UP000027153">
    <property type="component" value="Unassembled WGS sequence"/>
</dbReference>
<dbReference type="SUPFAM" id="SSF50249">
    <property type="entry name" value="Nucleic acid-binding proteins"/>
    <property type="match status" value="1"/>
</dbReference>
<dbReference type="InterPro" id="IPR014722">
    <property type="entry name" value="Rib_uL2_dom2"/>
</dbReference>
<sequence>MGHRIIAQSRGKGSPTYKAPSHKFKANLEHPKVQEGLITGKILEIIHDTARSAPIARVSFSNEEERLVLVPEGVEVDQIIQCGVSAPVEPGNILTLAEIPEGVPICNIESQPGDGGKFARASGMYGILIAHDVSKTVVQLPSGEMKWLNPRCRATIGVVAGGGRTEKPFIKAGKKFHRMRVRATKWPRSRGVAMNVVDHPFGGGGQQHPGRPKTVSRGTPPGRKVGSIASRRTGRK</sequence>
<evidence type="ECO:0000256" key="5">
    <source>
        <dbReference type="ARBA" id="ARBA00023274"/>
    </source>
</evidence>
<dbReference type="SUPFAM" id="SSF50104">
    <property type="entry name" value="Translation proteins SH3-like domain"/>
    <property type="match status" value="1"/>
</dbReference>
<dbReference type="OrthoDB" id="5987at2157"/>
<comment type="similarity">
    <text evidence="1 6">Belongs to the universal ribosomal protein uL2 family.</text>
</comment>
<dbReference type="InterPro" id="IPR022669">
    <property type="entry name" value="Ribosomal_uL2_C"/>
</dbReference>
<keyword evidence="2 6" id="KW-0699">rRNA-binding</keyword>
<dbReference type="SMART" id="SM01383">
    <property type="entry name" value="Ribosomal_L2"/>
    <property type="match status" value="1"/>
</dbReference>
<evidence type="ECO:0000256" key="4">
    <source>
        <dbReference type="ARBA" id="ARBA00022980"/>
    </source>
</evidence>
<evidence type="ECO:0000313" key="10">
    <source>
        <dbReference type="EMBL" id="KCZ73305.1"/>
    </source>
</evidence>
<evidence type="ECO:0000256" key="1">
    <source>
        <dbReference type="ARBA" id="ARBA00005636"/>
    </source>
</evidence>
<dbReference type="InterPro" id="IPR012340">
    <property type="entry name" value="NA-bd_OB-fold"/>
</dbReference>